<proteinExistence type="predicted"/>
<dbReference type="InterPro" id="IPR027417">
    <property type="entry name" value="P-loop_NTPase"/>
</dbReference>
<protein>
    <submittedName>
        <fullName evidence="1">Topology modulation protein</fullName>
    </submittedName>
</protein>
<dbReference type="PANTHER" id="PTHR37816">
    <property type="entry name" value="YALI0E33011P"/>
    <property type="match status" value="1"/>
</dbReference>
<gene>
    <name evidence="1" type="ORF">psyc5s11_23320</name>
</gene>
<evidence type="ECO:0000313" key="1">
    <source>
        <dbReference type="EMBL" id="BCZ46265.1"/>
    </source>
</evidence>
<dbReference type="SUPFAM" id="SSF52540">
    <property type="entry name" value="P-loop containing nucleoside triphosphate hydrolases"/>
    <property type="match status" value="1"/>
</dbReference>
<name>A0ABN6IZ23_9CLOT</name>
<dbReference type="Gene3D" id="3.40.50.300">
    <property type="entry name" value="P-loop containing nucleotide triphosphate hydrolases"/>
    <property type="match status" value="1"/>
</dbReference>
<reference evidence="2" key="1">
    <citation type="submission" date="2021-07" db="EMBL/GenBank/DDBJ databases">
        <title>Complete genome sequencing of a Clostridium isolate.</title>
        <authorList>
            <person name="Ueki A."/>
            <person name="Tonouchi A."/>
        </authorList>
    </citation>
    <scope>NUCLEOTIDE SEQUENCE [LARGE SCALE GENOMIC DNA]</scope>
    <source>
        <strain evidence="2">C5S11</strain>
    </source>
</reference>
<dbReference type="Proteomes" id="UP000824633">
    <property type="component" value="Chromosome"/>
</dbReference>
<dbReference type="PANTHER" id="PTHR37816:SF3">
    <property type="entry name" value="MODULATES DNA TOPOLOGY"/>
    <property type="match status" value="1"/>
</dbReference>
<dbReference type="EMBL" id="AP024849">
    <property type="protein sequence ID" value="BCZ46265.1"/>
    <property type="molecule type" value="Genomic_DNA"/>
</dbReference>
<evidence type="ECO:0000313" key="2">
    <source>
        <dbReference type="Proteomes" id="UP000824633"/>
    </source>
</evidence>
<accession>A0ABN6IZ23</accession>
<organism evidence="1 2">
    <name type="scientific">Clostridium gelidum</name>
    <dbReference type="NCBI Taxonomy" id="704125"/>
    <lineage>
        <taxon>Bacteria</taxon>
        <taxon>Bacillati</taxon>
        <taxon>Bacillota</taxon>
        <taxon>Clostridia</taxon>
        <taxon>Eubacteriales</taxon>
        <taxon>Clostridiaceae</taxon>
        <taxon>Clostridium</taxon>
    </lineage>
</organism>
<dbReference type="RefSeq" id="WP_224037767.1">
    <property type="nucleotide sequence ID" value="NZ_AP024849.1"/>
</dbReference>
<keyword evidence="2" id="KW-1185">Reference proteome</keyword>
<sequence>MNNIGNRIMVIGSPGSGKSTFSTKLAMITGLKLIHLDKEFWNYGWIETAREDWVKKQKCLISGDKWIVDGNYGGTMDIRLEKADTVICFELNKAVCLLSYFKRVITNVNKVRPDMPEGCPEKFDFEFMKYIWNFPKTSGQRNIDRLEISRDKKIIVFKNRREANKCIIEISKEYEEIINEIT</sequence>
<dbReference type="InterPro" id="IPR052922">
    <property type="entry name" value="Cytidylate_Kinase-2"/>
</dbReference>